<evidence type="ECO:0000313" key="2">
    <source>
        <dbReference type="Proteomes" id="UP000048841"/>
    </source>
</evidence>
<protein>
    <submittedName>
        <fullName evidence="1">Usg protein</fullName>
    </submittedName>
</protein>
<dbReference type="SUPFAM" id="SSF52467">
    <property type="entry name" value="DHS-like NAD/FAD-binding domain"/>
    <property type="match status" value="1"/>
</dbReference>
<organism evidence="1 2">
    <name type="scientific">Yersinia enterocolitica</name>
    <dbReference type="NCBI Taxonomy" id="630"/>
    <lineage>
        <taxon>Bacteria</taxon>
        <taxon>Pseudomonadati</taxon>
        <taxon>Pseudomonadota</taxon>
        <taxon>Gammaproteobacteria</taxon>
        <taxon>Enterobacterales</taxon>
        <taxon>Yersiniaceae</taxon>
        <taxon>Yersinia</taxon>
    </lineage>
</organism>
<proteinExistence type="predicted"/>
<accession>A0A0H5G9K5</accession>
<reference evidence="1 2" key="1">
    <citation type="submission" date="2015-03" db="EMBL/GenBank/DDBJ databases">
        <authorList>
            <person name="Murphy D."/>
        </authorList>
    </citation>
    <scope>NUCLEOTIDE SEQUENCE [LARGE SCALE GENOMIC DNA]</scope>
    <source>
        <strain evidence="1 2">IP26249</strain>
    </source>
</reference>
<name>A0A0H5G9K5_YEREN</name>
<gene>
    <name evidence="1" type="ORF">ERS137941_01752</name>
</gene>
<dbReference type="RefSeq" id="WP_023160921.1">
    <property type="nucleotide sequence ID" value="NZ_CGBR01000009.1"/>
</dbReference>
<dbReference type="InterPro" id="IPR029035">
    <property type="entry name" value="DHS-like_NAD/FAD-binding_dom"/>
</dbReference>
<evidence type="ECO:0000313" key="1">
    <source>
        <dbReference type="EMBL" id="CFQ60975.1"/>
    </source>
</evidence>
<dbReference type="AlphaFoldDB" id="A0A0H5G9K5"/>
<dbReference type="EMBL" id="CGBR01000009">
    <property type="protein sequence ID" value="CFQ60975.1"/>
    <property type="molecule type" value="Genomic_DNA"/>
</dbReference>
<dbReference type="Proteomes" id="UP000048841">
    <property type="component" value="Unassembled WGS sequence"/>
</dbReference>
<sequence length="902" mass="104765">MNNSKNISHIIKANENESLAIFIGAGVSKSSESQNVKMPAWSDLISALLDDLEIENEADFLKVAQLYYLTFGEFRYYKKIKDFFPDIVTYSKIHELIFDINPHVIITTNWDSILESAINEKSYFYSIVSSDQDLMKSSLDKKLVKMHGDFKNHNIVFKEDDYINYKHNFPLIENYIKSILSTHTVVFLGYSYNDVDLKQIVKWTQNHSKVRPPMYLVMFNEVTSQIKYLESHGITTLLLENESSKPFEDSYSNKLYNFLLGLKSPELNLNVSDREVIDGIYERIKNFNTLASILSDHIVNTLTNCGITYEYLDGSEQVFLSFYKDEVTVSDNNHCLRSFYGKFLDILRDEDRISKNISALENVFKIFYKADICGVMLCRDKKEAILTSEILKNKERKDFDEDFDFNYSLANHSVSSETNRSKNRAYGLYNIGRKDQAYLVTDSNVSSELKEKDYTSLFISLLNKSIILNGLKYGFGKEHESYEHIEEPKIKDLFESLPNAIRNKVSAIYDFVTFNYLHRLSSTVSDLLTKYQDANKTKTKFFLNSERNKDAYVLRNLLNFVVRNGCLIDEYKDFKQIIRRLIEVKISKDNSLDEIELTKLDVYACIKYLDDKSLSLVFRNEEKKYLKLKLSDEVLSWLIDVVLNNLKNAYIDFSSIFNPIESQIVGALFIISHSDLSGEQENSVLEVINKVLKSGVHNITFYKSFTEYVTVRYNYNQESISKVFLREIIDTIIDKVTGISGGHEKIAIVDQGITNLFIIANNIGIDYDDQNRVTELLSLFSKYPEHEKVRAAQTIIYDVFRISNRKLRSRIKKELNKINVNSLSNEKKVLFCLFLAAVKITPPYPDLFRDVENMINSYDKKLRYSTEVLHVQKLLNFLVKKLELKEFSTALRKVNRIVARFK</sequence>
<dbReference type="Pfam" id="PF13289">
    <property type="entry name" value="SIR2_2"/>
    <property type="match status" value="1"/>
</dbReference>